<dbReference type="PIRSF" id="PIRSF034586">
    <property type="entry name" value="Vir_effector_SfrC"/>
    <property type="match status" value="1"/>
</dbReference>
<keyword evidence="1" id="KW-0175">Coiled coil</keyword>
<reference evidence="3 4" key="1">
    <citation type="submission" date="2016-10" db="EMBL/GenBank/DDBJ databases">
        <authorList>
            <person name="Varghese N."/>
            <person name="Submissions S."/>
        </authorList>
    </citation>
    <scope>NUCLEOTIDE SEQUENCE [LARGE SCALE GENOMIC DNA]</scope>
    <source>
        <strain evidence="3 4">CGMCC 1.6853</strain>
    </source>
</reference>
<accession>A0A1G5L8B0</accession>
<gene>
    <name evidence="3" type="ORF">SAMN02927935_04098</name>
</gene>
<sequence>MNTQTFAPAAPNNALSAGILQAIDWVDAARRQSARLEQEADRLTLRLRRCHNRAARLENACPAQVAIGLYGHNAAAKAHLLAALAPGAKRFNADLSLAVRYCTAAEAGPAEYPIALALLNEAQWLAITLDAAAMGGFRLDWDARAIAGHLQTLARHRQAIAPDGLSDGDVLALWDSQRRHGDKGQQTLDRHFWPQAVALAPQLSIDDRARLFAPLWGEEPTLTTHYRQLAHALHALGDSRQVHAPRRALTLLTASAAPEDTAIVVMAEHGGEREIALSDLVWLTAEVTTVLPQTAQAGLPADVALIDLPGSCARPQAEPTQRLQQAKRAHLLARCADGLHANLLLVADAAATPQDAARIGQALAGWVDHTQGETPALRQRHKPGLIWAITPFDPRQEGKPRPDDAVQRQVGEPGDSWATLLALDEQDCRRMVNYLAAQARPAHKQARLLELREELQRELTESLLGNWLTAADPYATQQRAQQLLRALQAQAGRHGELLERLLPQRDTLRQLYQQQQHAAPTPATPAPFGLDIDLFGAPETPAPGEPPTSPFAARIFADWINHLRSLPDSRRLLDLLGVDKPHLELLVDALIGAACRQRLDDELERALCAGGLPEQGEDRQISQALALLGDFVAWLGFQRRDAATRPESRVNPGQPIFTPPPQPAVDWSGQQRLTRLAPTPTKNTAFYIYDWLIGLQTLLAENAAQAQPALADEQRAALAAIVAALRAVS</sequence>
<dbReference type="InterPro" id="IPR017030">
    <property type="entry name" value="Vir_effector_SfrC"/>
</dbReference>
<comment type="caution">
    <text evidence="3">The sequence shown here is derived from an EMBL/GenBank/DDBJ whole genome shotgun (WGS) entry which is preliminary data.</text>
</comment>
<dbReference type="Pfam" id="PF10139">
    <property type="entry name" value="Virul_Fac"/>
    <property type="match status" value="3"/>
</dbReference>
<dbReference type="RefSeq" id="WP_033631866.1">
    <property type="nucleotide sequence ID" value="NZ_CBCSIN010000012.1"/>
</dbReference>
<organism evidence="3 4">
    <name type="scientific">Serratia nematodiphila</name>
    <dbReference type="NCBI Taxonomy" id="458197"/>
    <lineage>
        <taxon>Bacteria</taxon>
        <taxon>Pseudomonadati</taxon>
        <taxon>Pseudomonadota</taxon>
        <taxon>Gammaproteobacteria</taxon>
        <taxon>Enterobacterales</taxon>
        <taxon>Yersiniaceae</taxon>
        <taxon>Serratia</taxon>
    </lineage>
</organism>
<keyword evidence="4" id="KW-1185">Reference proteome</keyword>
<feature type="coiled-coil region" evidence="1">
    <location>
        <begin position="26"/>
        <end position="60"/>
    </location>
</feature>
<feature type="compositionally biased region" description="Pro residues" evidence="2">
    <location>
        <begin position="540"/>
        <end position="549"/>
    </location>
</feature>
<evidence type="ECO:0000313" key="4">
    <source>
        <dbReference type="Proteomes" id="UP000183031"/>
    </source>
</evidence>
<name>A0A1G5L8B0_9GAMM</name>
<dbReference type="EMBL" id="FMUT01000012">
    <property type="protein sequence ID" value="SCZ09066.1"/>
    <property type="molecule type" value="Genomic_DNA"/>
</dbReference>
<dbReference type="Proteomes" id="UP000183031">
    <property type="component" value="Unassembled WGS sequence"/>
</dbReference>
<protein>
    <recommendedName>
        <fullName evidence="5">Virulence factor</fullName>
    </recommendedName>
</protein>
<evidence type="ECO:0000256" key="2">
    <source>
        <dbReference type="SAM" id="MobiDB-lite"/>
    </source>
</evidence>
<evidence type="ECO:0000256" key="1">
    <source>
        <dbReference type="SAM" id="Coils"/>
    </source>
</evidence>
<evidence type="ECO:0000313" key="3">
    <source>
        <dbReference type="EMBL" id="SCZ09066.1"/>
    </source>
</evidence>
<feature type="region of interest" description="Disordered" evidence="2">
    <location>
        <begin position="512"/>
        <end position="549"/>
    </location>
</feature>
<proteinExistence type="predicted"/>
<evidence type="ECO:0008006" key="5">
    <source>
        <dbReference type="Google" id="ProtNLM"/>
    </source>
</evidence>
<feature type="region of interest" description="Disordered" evidence="2">
    <location>
        <begin position="644"/>
        <end position="664"/>
    </location>
</feature>